<evidence type="ECO:0000256" key="2">
    <source>
        <dbReference type="ARBA" id="ARBA00022801"/>
    </source>
</evidence>
<dbReference type="GO" id="GO:0003723">
    <property type="term" value="F:RNA binding"/>
    <property type="evidence" value="ECO:0007669"/>
    <property type="project" value="InterPro"/>
</dbReference>
<accession>J3NUE9</accession>
<gene>
    <name evidence="6" type="primary">20345363</name>
    <name evidence="5" type="ORF">GGTG_04905</name>
</gene>
<proteinExistence type="predicted"/>
<dbReference type="EMBL" id="GL385396">
    <property type="protein sequence ID" value="EJT79822.1"/>
    <property type="molecule type" value="Genomic_DNA"/>
</dbReference>
<dbReference type="OrthoDB" id="4224768at2759"/>
<keyword evidence="4" id="KW-0732">Signal</keyword>
<organism evidence="5">
    <name type="scientific">Gaeumannomyces tritici (strain R3-111a-1)</name>
    <name type="common">Wheat and barley take-all root rot fungus</name>
    <name type="synonym">Gaeumannomyces graminis var. tritici</name>
    <dbReference type="NCBI Taxonomy" id="644352"/>
    <lineage>
        <taxon>Eukaryota</taxon>
        <taxon>Fungi</taxon>
        <taxon>Dikarya</taxon>
        <taxon>Ascomycota</taxon>
        <taxon>Pezizomycotina</taxon>
        <taxon>Sordariomycetes</taxon>
        <taxon>Sordariomycetidae</taxon>
        <taxon>Magnaporthales</taxon>
        <taxon>Magnaporthaceae</taxon>
        <taxon>Gaeumannomyces</taxon>
    </lineage>
</organism>
<dbReference type="GO" id="GO:0004540">
    <property type="term" value="F:RNA nuclease activity"/>
    <property type="evidence" value="ECO:0007669"/>
    <property type="project" value="InterPro"/>
</dbReference>
<dbReference type="RefSeq" id="XP_009220967.1">
    <property type="nucleotide sequence ID" value="XM_009222703.1"/>
</dbReference>
<protein>
    <submittedName>
        <fullName evidence="5 6">Uncharacterized protein</fullName>
    </submittedName>
</protein>
<keyword evidence="3" id="KW-1015">Disulfide bond</keyword>
<feature type="chain" id="PRO_5015094439" evidence="4">
    <location>
        <begin position="21"/>
        <end position="152"/>
    </location>
</feature>
<dbReference type="Gene3D" id="3.10.450.30">
    <property type="entry name" value="Microbial ribonucleases"/>
    <property type="match status" value="1"/>
</dbReference>
<dbReference type="GO" id="GO:0016787">
    <property type="term" value="F:hydrolase activity"/>
    <property type="evidence" value="ECO:0007669"/>
    <property type="project" value="UniProtKB-KW"/>
</dbReference>
<dbReference type="EnsemblFungi" id="EJT79822">
    <property type="protein sequence ID" value="EJT79822"/>
    <property type="gene ID" value="GGTG_04905"/>
</dbReference>
<reference evidence="5" key="3">
    <citation type="submission" date="2010-09" db="EMBL/GenBank/DDBJ databases">
        <title>Annotation of Gaeumannomyces graminis var. tritici R3-111a-1.</title>
        <authorList>
            <consortium name="The Broad Institute Genome Sequencing Platform"/>
            <person name="Ma L.-J."/>
            <person name="Dead R."/>
            <person name="Young S.K."/>
            <person name="Zeng Q."/>
            <person name="Gargeya S."/>
            <person name="Fitzgerald M."/>
            <person name="Haas B."/>
            <person name="Abouelleil A."/>
            <person name="Alvarado L."/>
            <person name="Arachchi H.M."/>
            <person name="Berlin A."/>
            <person name="Brown A."/>
            <person name="Chapman S.B."/>
            <person name="Chen Z."/>
            <person name="Dunbar C."/>
            <person name="Freedman E."/>
            <person name="Gearin G."/>
            <person name="Gellesch M."/>
            <person name="Goldberg J."/>
            <person name="Griggs A."/>
            <person name="Gujja S."/>
            <person name="Heiman D."/>
            <person name="Howarth C."/>
            <person name="Larson L."/>
            <person name="Lui A."/>
            <person name="MacDonald P.J.P."/>
            <person name="Mehta T."/>
            <person name="Montmayeur A."/>
            <person name="Murphy C."/>
            <person name="Neiman D."/>
            <person name="Pearson M."/>
            <person name="Priest M."/>
            <person name="Roberts A."/>
            <person name="Saif S."/>
            <person name="Shea T."/>
            <person name="Shenoy N."/>
            <person name="Sisk P."/>
            <person name="Stolte C."/>
            <person name="Sykes S."/>
            <person name="Yandava C."/>
            <person name="Wortman J."/>
            <person name="Nusbaum C."/>
            <person name="Birren B."/>
        </authorList>
    </citation>
    <scope>NUCLEOTIDE SEQUENCE</scope>
    <source>
        <strain evidence="5">R3-111a-1</strain>
    </source>
</reference>
<dbReference type="GeneID" id="20345363"/>
<dbReference type="SUPFAM" id="SSF53933">
    <property type="entry name" value="Microbial ribonucleases"/>
    <property type="match status" value="1"/>
</dbReference>
<evidence type="ECO:0000256" key="1">
    <source>
        <dbReference type="ARBA" id="ARBA00022722"/>
    </source>
</evidence>
<dbReference type="eggNOG" id="ENOG502T20K">
    <property type="taxonomic scope" value="Eukaryota"/>
</dbReference>
<dbReference type="InterPro" id="IPR048269">
    <property type="entry name" value="RNase_U2"/>
</dbReference>
<dbReference type="HOGENOM" id="CLU_141806_0_0_1"/>
<feature type="signal peptide" evidence="4">
    <location>
        <begin position="1"/>
        <end position="20"/>
    </location>
</feature>
<dbReference type="Proteomes" id="UP000006039">
    <property type="component" value="Unassembled WGS sequence"/>
</dbReference>
<reference evidence="7" key="1">
    <citation type="submission" date="2010-07" db="EMBL/GenBank/DDBJ databases">
        <title>The genome sequence of Gaeumannomyces graminis var. tritici strain R3-111a-1.</title>
        <authorList>
            <consortium name="The Broad Institute Genome Sequencing Platform"/>
            <person name="Ma L.-J."/>
            <person name="Dead R."/>
            <person name="Young S."/>
            <person name="Zeng Q."/>
            <person name="Koehrsen M."/>
            <person name="Alvarado L."/>
            <person name="Berlin A."/>
            <person name="Chapman S.B."/>
            <person name="Chen Z."/>
            <person name="Freedman E."/>
            <person name="Gellesch M."/>
            <person name="Goldberg J."/>
            <person name="Griggs A."/>
            <person name="Gujja S."/>
            <person name="Heilman E.R."/>
            <person name="Heiman D."/>
            <person name="Hepburn T."/>
            <person name="Howarth C."/>
            <person name="Jen D."/>
            <person name="Larson L."/>
            <person name="Mehta T."/>
            <person name="Neiman D."/>
            <person name="Pearson M."/>
            <person name="Roberts A."/>
            <person name="Saif S."/>
            <person name="Shea T."/>
            <person name="Shenoy N."/>
            <person name="Sisk P."/>
            <person name="Stolte C."/>
            <person name="Sykes S."/>
            <person name="Walk T."/>
            <person name="White J."/>
            <person name="Yandava C."/>
            <person name="Haas B."/>
            <person name="Nusbaum C."/>
            <person name="Birren B."/>
        </authorList>
    </citation>
    <scope>NUCLEOTIDE SEQUENCE [LARGE SCALE GENOMIC DNA]</scope>
    <source>
        <strain evidence="7">R3-111a-1</strain>
    </source>
</reference>
<reference evidence="6" key="5">
    <citation type="submission" date="2018-04" db="UniProtKB">
        <authorList>
            <consortium name="EnsemblFungi"/>
        </authorList>
    </citation>
    <scope>IDENTIFICATION</scope>
    <source>
        <strain evidence="6">R3-111a-1</strain>
    </source>
</reference>
<keyword evidence="2" id="KW-0378">Hydrolase</keyword>
<dbReference type="AlphaFoldDB" id="J3NUE9"/>
<dbReference type="PIRSF" id="PIRSF037430">
    <property type="entry name" value="RNase_U2"/>
    <property type="match status" value="1"/>
</dbReference>
<evidence type="ECO:0000313" key="5">
    <source>
        <dbReference type="EMBL" id="EJT79822.1"/>
    </source>
</evidence>
<evidence type="ECO:0000256" key="4">
    <source>
        <dbReference type="SAM" id="SignalP"/>
    </source>
</evidence>
<keyword evidence="1" id="KW-0540">Nuclease</keyword>
<dbReference type="VEuPathDB" id="FungiDB:GGTG_04905"/>
<evidence type="ECO:0000256" key="3">
    <source>
        <dbReference type="ARBA" id="ARBA00023157"/>
    </source>
</evidence>
<reference evidence="5" key="2">
    <citation type="submission" date="2010-07" db="EMBL/GenBank/DDBJ databases">
        <authorList>
            <consortium name="The Broad Institute Genome Sequencing Platform"/>
            <consortium name="Broad Institute Genome Sequencing Center for Infectious Disease"/>
            <person name="Ma L.-J."/>
            <person name="Dead R."/>
            <person name="Young S."/>
            <person name="Zeng Q."/>
            <person name="Koehrsen M."/>
            <person name="Alvarado L."/>
            <person name="Berlin A."/>
            <person name="Chapman S.B."/>
            <person name="Chen Z."/>
            <person name="Freedman E."/>
            <person name="Gellesch M."/>
            <person name="Goldberg J."/>
            <person name="Griggs A."/>
            <person name="Gujja S."/>
            <person name="Heilman E.R."/>
            <person name="Heiman D."/>
            <person name="Hepburn T."/>
            <person name="Howarth C."/>
            <person name="Jen D."/>
            <person name="Larson L."/>
            <person name="Mehta T."/>
            <person name="Neiman D."/>
            <person name="Pearson M."/>
            <person name="Roberts A."/>
            <person name="Saif S."/>
            <person name="Shea T."/>
            <person name="Shenoy N."/>
            <person name="Sisk P."/>
            <person name="Stolte C."/>
            <person name="Sykes S."/>
            <person name="Walk T."/>
            <person name="White J."/>
            <person name="Yandava C."/>
            <person name="Haas B."/>
            <person name="Nusbaum C."/>
            <person name="Birren B."/>
        </authorList>
    </citation>
    <scope>NUCLEOTIDE SEQUENCE</scope>
    <source>
        <strain evidence="5">R3-111a-1</strain>
    </source>
</reference>
<evidence type="ECO:0000313" key="6">
    <source>
        <dbReference type="EnsemblFungi" id="EJT79822"/>
    </source>
</evidence>
<keyword evidence="7" id="KW-1185">Reference proteome</keyword>
<dbReference type="InterPro" id="IPR016191">
    <property type="entry name" value="Ribonuclease/ribotoxin"/>
</dbReference>
<name>J3NUE9_GAET3</name>
<sequence>MPSFTYLLTLLAATAAVASPAPVPNDDYTLQARAGQSYAGDKNDGVEYGVIGQDRAIGYFREARTSTGTGSGYPKPFDNKGNVMKFPSGCGSNVWELPVLNKGKRYDYNAKKDGNSPGPMRVYYTKDLKFCAIGAKLNPNGSGNPHNCVLKK</sequence>
<reference evidence="6" key="4">
    <citation type="journal article" date="2015" name="G3 (Bethesda)">
        <title>Genome sequences of three phytopathogenic species of the Magnaporthaceae family of fungi.</title>
        <authorList>
            <person name="Okagaki L.H."/>
            <person name="Nunes C.C."/>
            <person name="Sailsbery J."/>
            <person name="Clay B."/>
            <person name="Brown D."/>
            <person name="John T."/>
            <person name="Oh Y."/>
            <person name="Young N."/>
            <person name="Fitzgerald M."/>
            <person name="Haas B.J."/>
            <person name="Zeng Q."/>
            <person name="Young S."/>
            <person name="Adiconis X."/>
            <person name="Fan L."/>
            <person name="Levin J.Z."/>
            <person name="Mitchell T.K."/>
            <person name="Okubara P.A."/>
            <person name="Farman M.L."/>
            <person name="Kohn L.M."/>
            <person name="Birren B."/>
            <person name="Ma L.-J."/>
            <person name="Dean R.A."/>
        </authorList>
    </citation>
    <scope>NUCLEOTIDE SEQUENCE</scope>
    <source>
        <strain evidence="6">R3-111a-1</strain>
    </source>
</reference>
<evidence type="ECO:0000313" key="7">
    <source>
        <dbReference type="Proteomes" id="UP000006039"/>
    </source>
</evidence>